<dbReference type="Proteomes" id="UP000078435">
    <property type="component" value="Unassembled WGS sequence"/>
</dbReference>
<feature type="transmembrane region" description="Helical" evidence="7">
    <location>
        <begin position="273"/>
        <end position="294"/>
    </location>
</feature>
<comment type="similarity">
    <text evidence="2">Belongs to the acyltransferase 3 family.</text>
</comment>
<feature type="transmembrane region" description="Helical" evidence="7">
    <location>
        <begin position="124"/>
        <end position="144"/>
    </location>
</feature>
<feature type="transmembrane region" description="Helical" evidence="7">
    <location>
        <begin position="85"/>
        <end position="104"/>
    </location>
</feature>
<evidence type="ECO:0000256" key="4">
    <source>
        <dbReference type="ARBA" id="ARBA00022692"/>
    </source>
</evidence>
<keyword evidence="3" id="KW-1003">Cell membrane</keyword>
<dbReference type="GO" id="GO:0005886">
    <property type="term" value="C:plasma membrane"/>
    <property type="evidence" value="ECO:0007669"/>
    <property type="project" value="UniProtKB-SubCell"/>
</dbReference>
<keyword evidence="4 7" id="KW-0812">Transmembrane</keyword>
<evidence type="ECO:0000256" key="1">
    <source>
        <dbReference type="ARBA" id="ARBA00004651"/>
    </source>
</evidence>
<dbReference type="PANTHER" id="PTHR40074">
    <property type="entry name" value="O-ACETYLTRANSFERASE WECH"/>
    <property type="match status" value="1"/>
</dbReference>
<comment type="caution">
    <text evidence="9">The sequence shown here is derived from an EMBL/GenBank/DDBJ whole genome shotgun (WGS) entry which is preliminary data.</text>
</comment>
<feature type="transmembrane region" description="Helical" evidence="7">
    <location>
        <begin position="7"/>
        <end position="28"/>
    </location>
</feature>
<name>A0A175VDB8_AEREN</name>
<evidence type="ECO:0000313" key="9">
    <source>
        <dbReference type="EMBL" id="KXU78477.1"/>
    </source>
</evidence>
<dbReference type="AlphaFoldDB" id="A0A175VDB8"/>
<sequence>MQQRVFFFSLLRVMAAVAVIAIHVVATYCDSLGTIPFNQWVTAVAINGASRWAVPIFILISGALMLSDRRPFDLRYYVRRRLGKVVIPFVVWSLFYAWLSGWSTSGFEGGTAWQTLLASPQKATYYHLGFFYYFIPLYLVIPFLQWGVKRWSDPLLYWLVVPWLITTTLFLLGVDGLWSNDLWLFSGYLSLGYLLYHKWPSNRWSLLLLTLSGLGALYLTVSEVVALSLAQGEYSVGLWFSYKTLNVVVIASMIFVLARTWATRLPLSWQQGVNVISQHSLGIYLLHPIFLWPLKNYTMLQEGNPVWAIPLWVTISGATSLLTSWMVSRHRSTRWLLP</sequence>
<evidence type="ECO:0000256" key="6">
    <source>
        <dbReference type="ARBA" id="ARBA00023136"/>
    </source>
</evidence>
<protein>
    <recommendedName>
        <fullName evidence="8">Acyltransferase 3 domain-containing protein</fullName>
    </recommendedName>
</protein>
<evidence type="ECO:0000259" key="8">
    <source>
        <dbReference type="Pfam" id="PF01757"/>
    </source>
</evidence>
<evidence type="ECO:0000256" key="7">
    <source>
        <dbReference type="SAM" id="Phobius"/>
    </source>
</evidence>
<feature type="transmembrane region" description="Helical" evidence="7">
    <location>
        <begin position="156"/>
        <end position="174"/>
    </location>
</feature>
<evidence type="ECO:0000256" key="2">
    <source>
        <dbReference type="ARBA" id="ARBA00007400"/>
    </source>
</evidence>
<evidence type="ECO:0000256" key="5">
    <source>
        <dbReference type="ARBA" id="ARBA00022989"/>
    </source>
</evidence>
<feature type="transmembrane region" description="Helical" evidence="7">
    <location>
        <begin position="208"/>
        <end position="230"/>
    </location>
</feature>
<keyword evidence="6 7" id="KW-0472">Membrane</keyword>
<dbReference type="RefSeq" id="WP_061477547.1">
    <property type="nucleotide sequence ID" value="NZ_JMGO02000018.1"/>
</dbReference>
<dbReference type="OrthoDB" id="1072135at2"/>
<proteinExistence type="inferred from homology"/>
<evidence type="ECO:0000313" key="10">
    <source>
        <dbReference type="Proteomes" id="UP000078435"/>
    </source>
</evidence>
<dbReference type="GO" id="GO:0016413">
    <property type="term" value="F:O-acetyltransferase activity"/>
    <property type="evidence" value="ECO:0007669"/>
    <property type="project" value="TreeGrafter"/>
</dbReference>
<dbReference type="InterPro" id="IPR002656">
    <property type="entry name" value="Acyl_transf_3_dom"/>
</dbReference>
<feature type="domain" description="Acyltransferase 3" evidence="8">
    <location>
        <begin position="8"/>
        <end position="328"/>
    </location>
</feature>
<dbReference type="Pfam" id="PF01757">
    <property type="entry name" value="Acyl_transf_3"/>
    <property type="match status" value="1"/>
</dbReference>
<evidence type="ECO:0000256" key="3">
    <source>
        <dbReference type="ARBA" id="ARBA00022475"/>
    </source>
</evidence>
<feature type="transmembrane region" description="Helical" evidence="7">
    <location>
        <begin position="40"/>
        <end position="64"/>
    </location>
</feature>
<gene>
    <name evidence="9" type="ORF">LCR_04880</name>
</gene>
<reference evidence="9 10" key="1">
    <citation type="submission" date="2016-02" db="EMBL/GenBank/DDBJ databases">
        <title>Draft genome sequence of Aeromonas trota strain 1999lcr isolated from cerebrospinal fluid (CSF).</title>
        <authorList>
            <person name="Dallagassa C.B."/>
            <person name="Prediger K.C."/>
            <person name="Weiss V.A."/>
            <person name="Assis F.E."/>
            <person name="Baura V."/>
            <person name="Cruz L.M."/>
            <person name="Souza E.M."/>
            <person name="Pedrosa F.O."/>
            <person name="Fadel-Picheth C.M."/>
        </authorList>
    </citation>
    <scope>NUCLEOTIDE SEQUENCE [LARGE SCALE GENOMIC DNA]</scope>
    <source>
        <strain evidence="9 10">1999lcr</strain>
    </source>
</reference>
<feature type="transmembrane region" description="Helical" evidence="7">
    <location>
        <begin position="306"/>
        <end position="327"/>
    </location>
</feature>
<keyword evidence="5 7" id="KW-1133">Transmembrane helix</keyword>
<organism evidence="9 10">
    <name type="scientific">Aeromonas enteropelogenes</name>
    <name type="common">Aeromonas trota</name>
    <dbReference type="NCBI Taxonomy" id="29489"/>
    <lineage>
        <taxon>Bacteria</taxon>
        <taxon>Pseudomonadati</taxon>
        <taxon>Pseudomonadota</taxon>
        <taxon>Gammaproteobacteria</taxon>
        <taxon>Aeromonadales</taxon>
        <taxon>Aeromonadaceae</taxon>
        <taxon>Aeromonas</taxon>
    </lineage>
</organism>
<feature type="transmembrane region" description="Helical" evidence="7">
    <location>
        <begin position="180"/>
        <end position="196"/>
    </location>
</feature>
<dbReference type="EMBL" id="JMGO02000018">
    <property type="protein sequence ID" value="KXU78477.1"/>
    <property type="molecule type" value="Genomic_DNA"/>
</dbReference>
<feature type="transmembrane region" description="Helical" evidence="7">
    <location>
        <begin position="242"/>
        <end position="261"/>
    </location>
</feature>
<accession>A0A175VDB8</accession>
<comment type="subcellular location">
    <subcellularLocation>
        <location evidence="1">Cell membrane</location>
        <topology evidence="1">Multi-pass membrane protein</topology>
    </subcellularLocation>
</comment>
<dbReference type="PANTHER" id="PTHR40074:SF2">
    <property type="entry name" value="O-ACETYLTRANSFERASE WECH"/>
    <property type="match status" value="1"/>
</dbReference>
<dbReference type="GO" id="GO:0009246">
    <property type="term" value="P:enterobacterial common antigen biosynthetic process"/>
    <property type="evidence" value="ECO:0007669"/>
    <property type="project" value="TreeGrafter"/>
</dbReference>